<dbReference type="NCBIfam" id="TIGR00369">
    <property type="entry name" value="unchar_dom_1"/>
    <property type="match status" value="1"/>
</dbReference>
<evidence type="ECO:0000256" key="4">
    <source>
        <dbReference type="ARBA" id="ARBA00038381"/>
    </source>
</evidence>
<comment type="catalytic activity">
    <reaction evidence="2">
        <text>a fatty acyl-CoA + H2O = a fatty acid + CoA + H(+)</text>
        <dbReference type="Rhea" id="RHEA:16781"/>
        <dbReference type="ChEBI" id="CHEBI:15377"/>
        <dbReference type="ChEBI" id="CHEBI:15378"/>
        <dbReference type="ChEBI" id="CHEBI:28868"/>
        <dbReference type="ChEBI" id="CHEBI:57287"/>
        <dbReference type="ChEBI" id="CHEBI:77636"/>
        <dbReference type="EC" id="3.1.2.20"/>
    </reaction>
</comment>
<name>A0A494T8Z9_SPHPE</name>
<dbReference type="OrthoDB" id="32575at2"/>
<evidence type="ECO:0000256" key="2">
    <source>
        <dbReference type="ARBA" id="ARBA00035880"/>
    </source>
</evidence>
<dbReference type="Proteomes" id="UP000276254">
    <property type="component" value="Plasmid unnamed1"/>
</dbReference>
<dbReference type="EMBL" id="CP032828">
    <property type="protein sequence ID" value="AYJ85410.1"/>
    <property type="molecule type" value="Genomic_DNA"/>
</dbReference>
<dbReference type="InterPro" id="IPR006683">
    <property type="entry name" value="Thioestr_dom"/>
</dbReference>
<evidence type="ECO:0000256" key="1">
    <source>
        <dbReference type="ARBA" id="ARBA00022801"/>
    </source>
</evidence>
<dbReference type="CDD" id="cd03443">
    <property type="entry name" value="PaaI_thioesterase"/>
    <property type="match status" value="1"/>
</dbReference>
<keyword evidence="1" id="KW-0378">Hydrolase</keyword>
<evidence type="ECO:0000256" key="3">
    <source>
        <dbReference type="ARBA" id="ARBA00036002"/>
    </source>
</evidence>
<evidence type="ECO:0000313" key="10">
    <source>
        <dbReference type="Proteomes" id="UP000276254"/>
    </source>
</evidence>
<comment type="catalytic activity">
    <reaction evidence="3">
        <text>a long-chain fatty acyl-CoA + H2O = a long-chain fatty acid + CoA + H(+)</text>
        <dbReference type="Rhea" id="RHEA:67680"/>
        <dbReference type="ChEBI" id="CHEBI:15377"/>
        <dbReference type="ChEBI" id="CHEBI:15378"/>
        <dbReference type="ChEBI" id="CHEBI:57287"/>
        <dbReference type="ChEBI" id="CHEBI:57560"/>
        <dbReference type="ChEBI" id="CHEBI:83139"/>
    </reaction>
</comment>
<dbReference type="InterPro" id="IPR029069">
    <property type="entry name" value="HotDog_dom_sf"/>
</dbReference>
<dbReference type="SUPFAM" id="SSF54637">
    <property type="entry name" value="Thioesterase/thiol ester dehydrase-isomerase"/>
    <property type="match status" value="1"/>
</dbReference>
<keyword evidence="10" id="KW-1185">Reference proteome</keyword>
<dbReference type="Pfam" id="PF03061">
    <property type="entry name" value="4HBT"/>
    <property type="match status" value="1"/>
</dbReference>
<sequence>MPAAALRPAPITRNPAYATDIAASFARQGALVTIGAELGEVTPGRCVVRLIVTDRVRQHHGFVHGGIVGMIGDVAGCYAAMTLFDPGVEILTLEYKINFLRPANGDLLIATGQVVRSGRSVTVTTTEIEAVATDGTRSVCAILQQSSMPG</sequence>
<dbReference type="PANTHER" id="PTHR43240:SF20">
    <property type="entry name" value="MEDIUM_LONG-CHAIN ACYL-COA THIOESTERASE YIGI"/>
    <property type="match status" value="1"/>
</dbReference>
<geneLocation type="plasmid" evidence="9">
    <name>unnamed1</name>
</geneLocation>
<keyword evidence="9" id="KW-0614">Plasmid</keyword>
<proteinExistence type="inferred from homology"/>
<dbReference type="KEGG" id="spha:D3Y57_05325"/>
<gene>
    <name evidence="9" type="ORF">D3Y57_05325</name>
</gene>
<reference evidence="9 10" key="1">
    <citation type="submission" date="2018-09" db="EMBL/GenBank/DDBJ databases">
        <title>Sphingomonas peninsula sp. nov., isolated from fildes peninsula, Antarctic soil.</title>
        <authorList>
            <person name="Yingchao G."/>
        </authorList>
    </citation>
    <scope>NUCLEOTIDE SEQUENCE [LARGE SCALE GENOMIC DNA]</scope>
    <source>
        <strain evidence="9 10">YZ-8</strain>
        <plasmid evidence="9 10">unnamed1</plasmid>
    </source>
</reference>
<evidence type="ECO:0000256" key="7">
    <source>
        <dbReference type="ARBA" id="ARBA00048062"/>
    </source>
</evidence>
<dbReference type="EC" id="3.1.2.20" evidence="5"/>
<dbReference type="InterPro" id="IPR003736">
    <property type="entry name" value="PAAI_dom"/>
</dbReference>
<evidence type="ECO:0000313" key="9">
    <source>
        <dbReference type="EMBL" id="AYJ85410.1"/>
    </source>
</evidence>
<dbReference type="Gene3D" id="3.10.129.10">
    <property type="entry name" value="Hotdog Thioesterase"/>
    <property type="match status" value="1"/>
</dbReference>
<feature type="domain" description="Thioesterase" evidence="8">
    <location>
        <begin position="60"/>
        <end position="129"/>
    </location>
</feature>
<evidence type="ECO:0000259" key="8">
    <source>
        <dbReference type="Pfam" id="PF03061"/>
    </source>
</evidence>
<comment type="similarity">
    <text evidence="4">Belongs to the YigI thioesterase family.</text>
</comment>
<dbReference type="RefSeq" id="WP_121151988.1">
    <property type="nucleotide sequence ID" value="NZ_CP032828.1"/>
</dbReference>
<comment type="catalytic activity">
    <reaction evidence="7">
        <text>a medium-chain fatty acyl-CoA + H2O = a medium-chain fatty acid + CoA + H(+)</text>
        <dbReference type="Rhea" id="RHEA:68184"/>
        <dbReference type="ChEBI" id="CHEBI:15377"/>
        <dbReference type="ChEBI" id="CHEBI:15378"/>
        <dbReference type="ChEBI" id="CHEBI:57287"/>
        <dbReference type="ChEBI" id="CHEBI:59558"/>
        <dbReference type="ChEBI" id="CHEBI:90546"/>
    </reaction>
</comment>
<dbReference type="AlphaFoldDB" id="A0A494T8Z9"/>
<dbReference type="PANTHER" id="PTHR43240">
    <property type="entry name" value="1,4-DIHYDROXY-2-NAPHTHOYL-COA THIOESTERASE 1"/>
    <property type="match status" value="1"/>
</dbReference>
<evidence type="ECO:0000256" key="6">
    <source>
        <dbReference type="ARBA" id="ARBA00040062"/>
    </source>
</evidence>
<organism evidence="9 10">
    <name type="scientific">Sphingomonas paeninsulae</name>
    <dbReference type="NCBI Taxonomy" id="2319844"/>
    <lineage>
        <taxon>Bacteria</taxon>
        <taxon>Pseudomonadati</taxon>
        <taxon>Pseudomonadota</taxon>
        <taxon>Alphaproteobacteria</taxon>
        <taxon>Sphingomonadales</taxon>
        <taxon>Sphingomonadaceae</taxon>
        <taxon>Sphingomonas</taxon>
    </lineage>
</organism>
<protein>
    <recommendedName>
        <fullName evidence="6">Medium/long-chain acyl-CoA thioesterase YigI</fullName>
        <ecNumber evidence="5">3.1.2.20</ecNumber>
    </recommendedName>
</protein>
<evidence type="ECO:0000256" key="5">
    <source>
        <dbReference type="ARBA" id="ARBA00038894"/>
    </source>
</evidence>
<accession>A0A494T8Z9</accession>
<dbReference type="GO" id="GO:0047617">
    <property type="term" value="F:fatty acyl-CoA hydrolase activity"/>
    <property type="evidence" value="ECO:0007669"/>
    <property type="project" value="UniProtKB-EC"/>
</dbReference>